<name>A0ABY5XTY5_RHISU</name>
<organism evidence="3 4">
    <name type="scientific">Rhizobium sullae</name>
    <name type="common">Rhizobium hedysari</name>
    <dbReference type="NCBI Taxonomy" id="50338"/>
    <lineage>
        <taxon>Bacteria</taxon>
        <taxon>Pseudomonadati</taxon>
        <taxon>Pseudomonadota</taxon>
        <taxon>Alphaproteobacteria</taxon>
        <taxon>Hyphomicrobiales</taxon>
        <taxon>Rhizobiaceae</taxon>
        <taxon>Rhizobium/Agrobacterium group</taxon>
        <taxon>Rhizobium</taxon>
    </lineage>
</organism>
<dbReference type="RefSeq" id="WP_244914699.1">
    <property type="nucleotide sequence ID" value="NZ_CP104144.1"/>
</dbReference>
<dbReference type="Proteomes" id="UP001060123">
    <property type="component" value="Plasmid pWSM1592_1"/>
</dbReference>
<geneLocation type="plasmid" evidence="3 4">
    <name>pWSM1592_1</name>
</geneLocation>
<evidence type="ECO:0000313" key="3">
    <source>
        <dbReference type="EMBL" id="UWU17923.1"/>
    </source>
</evidence>
<gene>
    <name evidence="3" type="ORF">N2599_21665</name>
</gene>
<dbReference type="Pfam" id="PF13474">
    <property type="entry name" value="SnoaL_3"/>
    <property type="match status" value="1"/>
</dbReference>
<dbReference type="InterPro" id="IPR032710">
    <property type="entry name" value="NTF2-like_dom_sf"/>
</dbReference>
<keyword evidence="3" id="KW-0614">Plasmid</keyword>
<keyword evidence="4" id="KW-1185">Reference proteome</keyword>
<evidence type="ECO:0000259" key="2">
    <source>
        <dbReference type="Pfam" id="PF13474"/>
    </source>
</evidence>
<accession>A0ABY5XTY5</accession>
<sequence length="226" mass="25062">MAEHREREPSTSLVLSGGRLAASATRNEGGTVRTGGRKSVHTARNKIATIGVALRDSGGRGAATTLTGDISLDPRMEEAMASTQSEIRALLDRREEACRAKDIDRLMALYSPNIVYFDCVPPLQGFIGSDAVRRNFLRWFDEYEGPIGLETRDLNIVMSEDVAFAYMLHLDKGNIHFSKAGLEEAWIRSTVCCQRSSDGWSITHEHISWPFEFNREGGNVVMSLDP</sequence>
<dbReference type="InterPro" id="IPR037401">
    <property type="entry name" value="SnoaL-like"/>
</dbReference>
<dbReference type="Gene3D" id="3.10.450.50">
    <property type="match status" value="1"/>
</dbReference>
<feature type="region of interest" description="Disordered" evidence="1">
    <location>
        <begin position="1"/>
        <end position="40"/>
    </location>
</feature>
<dbReference type="EMBL" id="CP104144">
    <property type="protein sequence ID" value="UWU17923.1"/>
    <property type="molecule type" value="Genomic_DNA"/>
</dbReference>
<proteinExistence type="predicted"/>
<protein>
    <submittedName>
        <fullName evidence="3">Nuclear transport factor 2 family protein</fullName>
    </submittedName>
</protein>
<reference evidence="3" key="1">
    <citation type="submission" date="2022-09" db="EMBL/GenBank/DDBJ databases">
        <title>Australian commercial rhizobial inoculants.</title>
        <authorList>
            <person name="Kohlmeier M.G."/>
            <person name="O'Hara G.W."/>
            <person name="Colombi E."/>
            <person name="Ramsay J.P."/>
            <person name="Terpolilli J."/>
        </authorList>
    </citation>
    <scope>NUCLEOTIDE SEQUENCE</scope>
    <source>
        <strain evidence="3">WSM1592</strain>
        <plasmid evidence="3">pWSM1592_1</plasmid>
    </source>
</reference>
<evidence type="ECO:0000313" key="4">
    <source>
        <dbReference type="Proteomes" id="UP001060123"/>
    </source>
</evidence>
<evidence type="ECO:0000256" key="1">
    <source>
        <dbReference type="SAM" id="MobiDB-lite"/>
    </source>
</evidence>
<feature type="domain" description="SnoaL-like" evidence="2">
    <location>
        <begin position="87"/>
        <end position="211"/>
    </location>
</feature>
<dbReference type="SUPFAM" id="SSF54427">
    <property type="entry name" value="NTF2-like"/>
    <property type="match status" value="1"/>
</dbReference>